<keyword evidence="2" id="KW-0812">Transmembrane</keyword>
<feature type="region of interest" description="Disordered" evidence="1">
    <location>
        <begin position="103"/>
        <end position="133"/>
    </location>
</feature>
<comment type="caution">
    <text evidence="3">The sequence shown here is derived from an EMBL/GenBank/DDBJ whole genome shotgun (WGS) entry which is preliminary data.</text>
</comment>
<dbReference type="PANTHER" id="PTHR38468:SF1">
    <property type="entry name" value="SLL0939 PROTEIN"/>
    <property type="match status" value="1"/>
</dbReference>
<evidence type="ECO:0000313" key="4">
    <source>
        <dbReference type="Proteomes" id="UP000297496"/>
    </source>
</evidence>
<name>A0A4Z1CNR4_9ACTN</name>
<evidence type="ECO:0000256" key="2">
    <source>
        <dbReference type="SAM" id="Phobius"/>
    </source>
</evidence>
<organism evidence="3 4">
    <name type="scientific">Nocardioides eburneiflavus</name>
    <dbReference type="NCBI Taxonomy" id="2518372"/>
    <lineage>
        <taxon>Bacteria</taxon>
        <taxon>Bacillati</taxon>
        <taxon>Actinomycetota</taxon>
        <taxon>Actinomycetes</taxon>
        <taxon>Propionibacteriales</taxon>
        <taxon>Nocardioidaceae</taxon>
        <taxon>Nocardioides</taxon>
    </lineage>
</organism>
<keyword evidence="4" id="KW-1185">Reference proteome</keyword>
<gene>
    <name evidence="3" type="ORF">EXE59_01945</name>
</gene>
<feature type="transmembrane region" description="Helical" evidence="2">
    <location>
        <begin position="6"/>
        <end position="29"/>
    </location>
</feature>
<dbReference type="EMBL" id="SRRO01000001">
    <property type="protein sequence ID" value="TGN66614.1"/>
    <property type="molecule type" value="Genomic_DNA"/>
</dbReference>
<dbReference type="AlphaFoldDB" id="A0A4Z1CNR4"/>
<dbReference type="OrthoDB" id="9812897at2"/>
<evidence type="ECO:0000256" key="1">
    <source>
        <dbReference type="SAM" id="MobiDB-lite"/>
    </source>
</evidence>
<dbReference type="InterPro" id="IPR012427">
    <property type="entry name" value="DUF1622"/>
</dbReference>
<accession>A0A4Z1CNR4</accession>
<feature type="transmembrane region" description="Helical" evidence="2">
    <location>
        <begin position="50"/>
        <end position="69"/>
    </location>
</feature>
<reference evidence="3 4" key="1">
    <citation type="submission" date="2019-04" db="EMBL/GenBank/DDBJ databases">
        <title>Three New Species of Nocardioides, Nocardioides euryhalodurans sp. nov., Nocardioides seonyuensis sp. nov. and Nocardioides eburneoflavus sp. nov. Isolated from Soil.</title>
        <authorList>
            <person name="Roh S.G."/>
            <person name="Lee C."/>
            <person name="Kim M.-K."/>
            <person name="Kim S.B."/>
        </authorList>
    </citation>
    <scope>NUCLEOTIDE SEQUENCE [LARGE SCALE GENOMIC DNA]</scope>
    <source>
        <strain evidence="3 4">MMS17-SY213</strain>
    </source>
</reference>
<protein>
    <submittedName>
        <fullName evidence="3">DUF1622 domain-containing protein</fullName>
    </submittedName>
</protein>
<dbReference type="PANTHER" id="PTHR38468">
    <property type="entry name" value="SLL0939 PROTEIN"/>
    <property type="match status" value="1"/>
</dbReference>
<evidence type="ECO:0000313" key="3">
    <source>
        <dbReference type="EMBL" id="TGN66614.1"/>
    </source>
</evidence>
<dbReference type="Proteomes" id="UP000297496">
    <property type="component" value="Unassembled WGS sequence"/>
</dbReference>
<keyword evidence="2" id="KW-1133">Transmembrane helix</keyword>
<keyword evidence="2" id="KW-0472">Membrane</keyword>
<dbReference type="Pfam" id="PF07784">
    <property type="entry name" value="DUF1622"/>
    <property type="match status" value="1"/>
</dbReference>
<sequence length="133" mass="13917">MELVVHGFELAGVAVLVLGALGAFVHAALVARHQSATTAYETARRNVGRAILLGLELLIIADIVLTITVDATLDSALALGLIVVVRTFLSFSLEVELEGTLPWRRRSPTSGKEPASSAGAQEGHQPARGAGPR</sequence>
<proteinExistence type="predicted"/>